<feature type="domain" description="Protein translocase subunit SecDF P1" evidence="11">
    <location>
        <begin position="94"/>
        <end position="152"/>
    </location>
</feature>
<keyword evidence="4 9" id="KW-0812">Transmembrane</keyword>
<dbReference type="EMBL" id="MGHD01000003">
    <property type="protein sequence ID" value="OGM60798.1"/>
    <property type="molecule type" value="Genomic_DNA"/>
</dbReference>
<keyword evidence="6 9" id="KW-1133">Transmembrane helix</keyword>
<dbReference type="AlphaFoldDB" id="A0A1F8BBS9"/>
<evidence type="ECO:0000259" key="11">
    <source>
        <dbReference type="Pfam" id="PF21760"/>
    </source>
</evidence>
<comment type="subcellular location">
    <subcellularLocation>
        <location evidence="1 9">Cell membrane</location>
        <topology evidence="1 9">Multi-pass membrane protein</topology>
    </subcellularLocation>
</comment>
<dbReference type="PANTHER" id="PTHR30081">
    <property type="entry name" value="PROTEIN-EXPORT MEMBRANE PROTEIN SEC"/>
    <property type="match status" value="1"/>
</dbReference>
<dbReference type="GO" id="GO:0065002">
    <property type="term" value="P:intracellular protein transmembrane transport"/>
    <property type="evidence" value="ECO:0007669"/>
    <property type="project" value="UniProtKB-UniRule"/>
</dbReference>
<keyword evidence="5 9" id="KW-0653">Protein transport</keyword>
<evidence type="ECO:0000256" key="7">
    <source>
        <dbReference type="ARBA" id="ARBA00023010"/>
    </source>
</evidence>
<feature type="domain" description="SecDF P1 head subdomain" evidence="12">
    <location>
        <begin position="164"/>
        <end position="258"/>
    </location>
</feature>
<dbReference type="GO" id="GO:0015450">
    <property type="term" value="F:protein-transporting ATPase activity"/>
    <property type="evidence" value="ECO:0007669"/>
    <property type="project" value="InterPro"/>
</dbReference>
<comment type="caution">
    <text evidence="9">Lacks conserved residue(s) required for the propagation of feature annotation.</text>
</comment>
<evidence type="ECO:0000313" key="13">
    <source>
        <dbReference type="EMBL" id="OGM60798.1"/>
    </source>
</evidence>
<dbReference type="HAMAP" id="MF_01463_B">
    <property type="entry name" value="SecD_B"/>
    <property type="match status" value="1"/>
</dbReference>
<reference evidence="13 14" key="1">
    <citation type="journal article" date="2016" name="Nat. Commun.">
        <title>Thousands of microbial genomes shed light on interconnected biogeochemical processes in an aquifer system.</title>
        <authorList>
            <person name="Anantharaman K."/>
            <person name="Brown C.T."/>
            <person name="Hug L.A."/>
            <person name="Sharon I."/>
            <person name="Castelle C.J."/>
            <person name="Probst A.J."/>
            <person name="Thomas B.C."/>
            <person name="Singh A."/>
            <person name="Wilkins M.J."/>
            <person name="Karaoz U."/>
            <person name="Brodie E.L."/>
            <person name="Williams K.H."/>
            <person name="Hubbard S.S."/>
            <person name="Banfield J.F."/>
        </authorList>
    </citation>
    <scope>NUCLEOTIDE SEQUENCE [LARGE SCALE GENOMIC DNA]</scope>
</reference>
<evidence type="ECO:0000259" key="10">
    <source>
        <dbReference type="Pfam" id="PF02355"/>
    </source>
</evidence>
<evidence type="ECO:0000256" key="4">
    <source>
        <dbReference type="ARBA" id="ARBA00022692"/>
    </source>
</evidence>
<dbReference type="InterPro" id="IPR048631">
    <property type="entry name" value="SecD_1st"/>
</dbReference>
<dbReference type="PANTHER" id="PTHR30081:SF1">
    <property type="entry name" value="PROTEIN TRANSLOCASE SUBUNIT SECD"/>
    <property type="match status" value="1"/>
</dbReference>
<feature type="transmembrane region" description="Helical" evidence="9">
    <location>
        <begin position="407"/>
        <end position="428"/>
    </location>
</feature>
<dbReference type="STRING" id="1802517.A2892_02020"/>
<dbReference type="InterPro" id="IPR001036">
    <property type="entry name" value="Acrflvin-R"/>
</dbReference>
<gene>
    <name evidence="9" type="primary">secD</name>
    <name evidence="13" type="ORF">A2892_02020</name>
</gene>
<evidence type="ECO:0000256" key="3">
    <source>
        <dbReference type="ARBA" id="ARBA00022475"/>
    </source>
</evidence>
<name>A0A1F8BBS9_9BACT</name>
<protein>
    <recommendedName>
        <fullName evidence="9">Protein translocase subunit SecD</fullName>
    </recommendedName>
</protein>
<dbReference type="InterPro" id="IPR055344">
    <property type="entry name" value="SecD_SecF_C_bact"/>
</dbReference>
<dbReference type="Pfam" id="PF22599">
    <property type="entry name" value="SecDF_P1_head"/>
    <property type="match status" value="1"/>
</dbReference>
<evidence type="ECO:0000256" key="5">
    <source>
        <dbReference type="ARBA" id="ARBA00022927"/>
    </source>
</evidence>
<dbReference type="InterPro" id="IPR005791">
    <property type="entry name" value="SecD"/>
</dbReference>
<evidence type="ECO:0000256" key="9">
    <source>
        <dbReference type="HAMAP-Rule" id="MF_01463"/>
    </source>
</evidence>
<dbReference type="PRINTS" id="PR00702">
    <property type="entry name" value="ACRIFLAVINRP"/>
</dbReference>
<feature type="transmembrane region" description="Helical" evidence="9">
    <location>
        <begin position="281"/>
        <end position="299"/>
    </location>
</feature>
<dbReference type="Pfam" id="PF02355">
    <property type="entry name" value="SecD_SecF_C"/>
    <property type="match status" value="1"/>
</dbReference>
<keyword evidence="7 9" id="KW-0811">Translocation</keyword>
<organism evidence="13 14">
    <name type="scientific">Candidatus Woesebacteria bacterium RIFCSPLOWO2_01_FULL_39_10b</name>
    <dbReference type="NCBI Taxonomy" id="1802517"/>
    <lineage>
        <taxon>Bacteria</taxon>
        <taxon>Candidatus Woeseibacteriota</taxon>
    </lineage>
</organism>
<comment type="similarity">
    <text evidence="9">Belongs to the SecD/SecF family. SecD subfamily.</text>
</comment>
<accession>A0A1F8BBS9</accession>
<dbReference type="Proteomes" id="UP000176404">
    <property type="component" value="Unassembled WGS sequence"/>
</dbReference>
<dbReference type="SUPFAM" id="SSF82866">
    <property type="entry name" value="Multidrug efflux transporter AcrB transmembrane domain"/>
    <property type="match status" value="1"/>
</dbReference>
<evidence type="ECO:0000256" key="8">
    <source>
        <dbReference type="ARBA" id="ARBA00023136"/>
    </source>
</evidence>
<feature type="domain" description="Protein export membrane protein SecD/SecF C-terminal" evidence="10">
    <location>
        <begin position="260"/>
        <end position="437"/>
    </location>
</feature>
<dbReference type="NCBIfam" id="TIGR01129">
    <property type="entry name" value="secD"/>
    <property type="match status" value="1"/>
</dbReference>
<feature type="transmembrane region" description="Helical" evidence="9">
    <location>
        <begin position="330"/>
        <end position="351"/>
    </location>
</feature>
<dbReference type="NCBIfam" id="TIGR00916">
    <property type="entry name" value="2A0604s01"/>
    <property type="match status" value="1"/>
</dbReference>
<evidence type="ECO:0000256" key="2">
    <source>
        <dbReference type="ARBA" id="ARBA00022448"/>
    </source>
</evidence>
<proteinExistence type="inferred from homology"/>
<sequence>MFFSPLKKLILVLILALVAGFISLPKEIPIKVNLPGISVNKTLTRPNLNVKIGGISFKKNFDLVLGLDLAGGSHLAFEADTGSVDESKKKKAIESVRKVIEKRVNLFGISEPNVLVSSFQGKDRIIVELPGVKEVEKAIDLIGKTAQLTFAEIGEEGSGINPTDLTGADLKSADVTFDRTTGKPSVSLEFTNEGSGKFARLTEKNVGKPIAILLDDNPISAPVVQEKIIGGSAQITGNFSSDEAKNLAIQLNAGALPVSIRLVEQRTVGATLGAESIKKSINAGLIGLFMVLLFMVFIYGKLGLIANVALITFGILTLALYKLIPIVLTLPGISGFLLSVGMAVDSNILIFERLKEEIKERDFQDALEYSFGRAWDSIRDANIATLVAAFVLANPLDFPFLHTSGPVRGFAITLALGIAISLFTGIIVSRNLLRVFVKEKKVAKDTTRRINI</sequence>
<feature type="transmembrane region" description="Helical" evidence="9">
    <location>
        <begin position="304"/>
        <end position="324"/>
    </location>
</feature>
<dbReference type="Pfam" id="PF21760">
    <property type="entry name" value="SecD_1st"/>
    <property type="match status" value="1"/>
</dbReference>
<dbReference type="GO" id="GO:0006605">
    <property type="term" value="P:protein targeting"/>
    <property type="evidence" value="ECO:0007669"/>
    <property type="project" value="UniProtKB-UniRule"/>
</dbReference>
<evidence type="ECO:0000313" key="14">
    <source>
        <dbReference type="Proteomes" id="UP000176404"/>
    </source>
</evidence>
<keyword evidence="2 9" id="KW-0813">Transport</keyword>
<comment type="function">
    <text evidence="9">Part of the Sec protein translocase complex. Interacts with the SecYEG preprotein conducting channel. SecDF uses the proton motive force (PMF) to complete protein translocation after the ATP-dependent function of SecA.</text>
</comment>
<feature type="transmembrane region" description="Helical" evidence="9">
    <location>
        <begin position="383"/>
        <end position="401"/>
    </location>
</feature>
<dbReference type="Gene3D" id="3.30.70.3220">
    <property type="match status" value="1"/>
</dbReference>
<comment type="subunit">
    <text evidence="9">Forms a complex with SecF. Part of the essential Sec protein translocation apparatus which comprises SecA, SecYEG and auxiliary proteins SecDF. Other proteins may also be involved.</text>
</comment>
<dbReference type="GO" id="GO:0005886">
    <property type="term" value="C:plasma membrane"/>
    <property type="evidence" value="ECO:0007669"/>
    <property type="project" value="UniProtKB-SubCell"/>
</dbReference>
<dbReference type="GO" id="GO:0043952">
    <property type="term" value="P:protein transport by the Sec complex"/>
    <property type="evidence" value="ECO:0007669"/>
    <property type="project" value="UniProtKB-UniRule"/>
</dbReference>
<evidence type="ECO:0000256" key="1">
    <source>
        <dbReference type="ARBA" id="ARBA00004651"/>
    </source>
</evidence>
<keyword evidence="3 9" id="KW-1003">Cell membrane</keyword>
<dbReference type="InterPro" id="IPR048634">
    <property type="entry name" value="SecD_SecF_C"/>
</dbReference>
<dbReference type="InterPro" id="IPR054384">
    <property type="entry name" value="SecDF_P1_head"/>
</dbReference>
<evidence type="ECO:0000259" key="12">
    <source>
        <dbReference type="Pfam" id="PF22599"/>
    </source>
</evidence>
<evidence type="ECO:0000256" key="6">
    <source>
        <dbReference type="ARBA" id="ARBA00022989"/>
    </source>
</evidence>
<dbReference type="Gene3D" id="1.20.1640.10">
    <property type="entry name" value="Multidrug efflux transporter AcrB transmembrane domain"/>
    <property type="match status" value="1"/>
</dbReference>
<keyword evidence="8 9" id="KW-0472">Membrane</keyword>
<comment type="caution">
    <text evidence="13">The sequence shown here is derived from an EMBL/GenBank/DDBJ whole genome shotgun (WGS) entry which is preliminary data.</text>
</comment>
<dbReference type="InterPro" id="IPR022813">
    <property type="entry name" value="SecD/SecF_arch_bac"/>
</dbReference>